<dbReference type="KEGG" id="tsn:W908_07025"/>
<feature type="domain" description="NAD-dependent epimerase/dehydratase" evidence="5">
    <location>
        <begin position="24"/>
        <end position="270"/>
    </location>
</feature>
<accession>A0A0M5KU03</accession>
<sequence>MNSEEINISEREFSGWSELAGESIFITGGSGFIGSALLYSLIESNKRSNLNIRVTVLTRNISSFTIKHAEIVKSSFITLLEGEVRNFDFPKEKFSKLFHLATTSAFETFKGEDQLRKYKTLVEGTERVLQFAAFSNVKKIVFTSSGVVYGKLPEGVKNVSETYFGSPDTSSPSSALAQGKRGAEFLISYYADKYGFDFVIARCFSFVGPNLPLQLHYAIGNFVFDAMHNETINIKSDGKAYRSYMDVNDLTVWLLSFMSINCKHKIYNVGSNQALSIIDLAKKIQKIISPNKKIVIQGDTSHSVGNFSRSYYVPNIDRATNEFNLDIWIDLDLSINRLRDASKSKE</sequence>
<proteinExistence type="predicted"/>
<evidence type="ECO:0000256" key="1">
    <source>
        <dbReference type="ARBA" id="ARBA00001911"/>
    </source>
</evidence>
<dbReference type="Gene3D" id="3.40.50.720">
    <property type="entry name" value="NAD(P)-binding Rossmann-like Domain"/>
    <property type="match status" value="1"/>
</dbReference>
<dbReference type="RefSeq" id="WP_053820505.1">
    <property type="nucleotide sequence ID" value="NZ_CP006911.1"/>
</dbReference>
<evidence type="ECO:0000313" key="7">
    <source>
        <dbReference type="Proteomes" id="UP000068905"/>
    </source>
</evidence>
<protein>
    <submittedName>
        <fullName evidence="6">Epimerase</fullName>
    </submittedName>
</protein>
<dbReference type="GO" id="GO:0048040">
    <property type="term" value="F:UDP-glucuronate decarboxylase activity"/>
    <property type="evidence" value="ECO:0007669"/>
    <property type="project" value="TreeGrafter"/>
</dbReference>
<dbReference type="GO" id="GO:0070403">
    <property type="term" value="F:NAD+ binding"/>
    <property type="evidence" value="ECO:0007669"/>
    <property type="project" value="InterPro"/>
</dbReference>
<dbReference type="EMBL" id="CP006911">
    <property type="protein sequence ID" value="ALE02298.1"/>
    <property type="molecule type" value="Genomic_DNA"/>
</dbReference>
<keyword evidence="4" id="KW-0456">Lyase</keyword>
<comment type="cofactor">
    <cofactor evidence="1">
        <name>NAD(+)</name>
        <dbReference type="ChEBI" id="CHEBI:57540"/>
    </cofactor>
</comment>
<dbReference type="PANTHER" id="PTHR43078:SF6">
    <property type="entry name" value="UDP-GLUCURONIC ACID DECARBOXYLASE 1"/>
    <property type="match status" value="1"/>
</dbReference>
<keyword evidence="2" id="KW-0210">Decarboxylase</keyword>
<name>A0A0M5KU03_9GAMM</name>
<keyword evidence="7" id="KW-1185">Reference proteome</keyword>
<reference evidence="6 7" key="1">
    <citation type="journal article" date="2015" name="Genome Announc.">
        <title>Genome Sequence of 'Candidatus Thioglobus singularis' Strain PS1, a Mixotroph from the SUP05 Clade of Marine Gammaproteobacteria.</title>
        <authorList>
            <person name="Marshall K.T."/>
            <person name="Morris R.M."/>
        </authorList>
    </citation>
    <scope>NUCLEOTIDE SEQUENCE [LARGE SCALE GENOMIC DNA]</scope>
    <source>
        <strain evidence="6 7">PS1</strain>
    </source>
</reference>
<evidence type="ECO:0000259" key="5">
    <source>
        <dbReference type="Pfam" id="PF01370"/>
    </source>
</evidence>
<dbReference type="AlphaFoldDB" id="A0A0M5KU03"/>
<organism evidence="6 7">
    <name type="scientific">Candidatus Pseudothioglobus singularis PS1</name>
    <dbReference type="NCBI Taxonomy" id="1125411"/>
    <lineage>
        <taxon>Bacteria</taxon>
        <taxon>Pseudomonadati</taxon>
        <taxon>Pseudomonadota</taxon>
        <taxon>Gammaproteobacteria</taxon>
        <taxon>Candidatus Pseudothioglobaceae</taxon>
        <taxon>Candidatus Pseudothioglobus</taxon>
    </lineage>
</organism>
<dbReference type="InterPro" id="IPR036291">
    <property type="entry name" value="NAD(P)-bd_dom_sf"/>
</dbReference>
<dbReference type="Pfam" id="PF01370">
    <property type="entry name" value="Epimerase"/>
    <property type="match status" value="1"/>
</dbReference>
<dbReference type="GO" id="GO:0042732">
    <property type="term" value="P:D-xylose metabolic process"/>
    <property type="evidence" value="ECO:0007669"/>
    <property type="project" value="InterPro"/>
</dbReference>
<dbReference type="STRING" id="1125411.W908_07025"/>
<dbReference type="InterPro" id="IPR044516">
    <property type="entry name" value="UXS-like"/>
</dbReference>
<dbReference type="PANTHER" id="PTHR43078">
    <property type="entry name" value="UDP-GLUCURONIC ACID DECARBOXYLASE-RELATED"/>
    <property type="match status" value="1"/>
</dbReference>
<dbReference type="SUPFAM" id="SSF51735">
    <property type="entry name" value="NAD(P)-binding Rossmann-fold domains"/>
    <property type="match status" value="1"/>
</dbReference>
<dbReference type="InterPro" id="IPR001509">
    <property type="entry name" value="Epimerase_deHydtase"/>
</dbReference>
<evidence type="ECO:0000256" key="3">
    <source>
        <dbReference type="ARBA" id="ARBA00023027"/>
    </source>
</evidence>
<evidence type="ECO:0000313" key="6">
    <source>
        <dbReference type="EMBL" id="ALE02298.1"/>
    </source>
</evidence>
<dbReference type="GO" id="GO:0005737">
    <property type="term" value="C:cytoplasm"/>
    <property type="evidence" value="ECO:0007669"/>
    <property type="project" value="TreeGrafter"/>
</dbReference>
<evidence type="ECO:0000256" key="4">
    <source>
        <dbReference type="ARBA" id="ARBA00023239"/>
    </source>
</evidence>
<evidence type="ECO:0000256" key="2">
    <source>
        <dbReference type="ARBA" id="ARBA00022793"/>
    </source>
</evidence>
<gene>
    <name evidence="6" type="ORF">W908_07025</name>
</gene>
<keyword evidence="3" id="KW-0520">NAD</keyword>
<dbReference type="OrthoDB" id="9803111at2"/>
<dbReference type="Proteomes" id="UP000068905">
    <property type="component" value="Chromosome"/>
</dbReference>